<proteinExistence type="inferred from homology"/>
<comment type="similarity">
    <text evidence="2 4">Belongs to the FliE family.</text>
</comment>
<dbReference type="PANTHER" id="PTHR34653:SF1">
    <property type="entry name" value="FLAGELLAR HOOK-BASAL BODY COMPLEX PROTEIN FLIE"/>
    <property type="match status" value="1"/>
</dbReference>
<evidence type="ECO:0000256" key="5">
    <source>
        <dbReference type="NCBIfam" id="TIGR00205"/>
    </source>
</evidence>
<keyword evidence="7" id="KW-0282">Flagellum</keyword>
<dbReference type="GO" id="GO:0003774">
    <property type="term" value="F:cytoskeletal motor activity"/>
    <property type="evidence" value="ECO:0007669"/>
    <property type="project" value="InterPro"/>
</dbReference>
<evidence type="ECO:0000313" key="8">
    <source>
        <dbReference type="Proteomes" id="UP001063350"/>
    </source>
</evidence>
<feature type="compositionally biased region" description="Polar residues" evidence="6">
    <location>
        <begin position="1"/>
        <end position="10"/>
    </location>
</feature>
<dbReference type="NCBIfam" id="TIGR00205">
    <property type="entry name" value="fliE"/>
    <property type="match status" value="1"/>
</dbReference>
<feature type="region of interest" description="Disordered" evidence="6">
    <location>
        <begin position="1"/>
        <end position="22"/>
    </location>
</feature>
<name>A0A915U170_9BACT</name>
<protein>
    <recommendedName>
        <fullName evidence="4 5">Flagellar hook-basal body complex protein FliE</fullName>
    </recommendedName>
</protein>
<gene>
    <name evidence="4 7" type="primary">fliE</name>
    <name evidence="7" type="ORF">GF1_09280</name>
</gene>
<accession>A0A915U170</accession>
<evidence type="ECO:0000256" key="4">
    <source>
        <dbReference type="HAMAP-Rule" id="MF_00724"/>
    </source>
</evidence>
<dbReference type="EMBL" id="AP024233">
    <property type="protein sequence ID" value="BCO08552.1"/>
    <property type="molecule type" value="Genomic_DNA"/>
</dbReference>
<evidence type="ECO:0000256" key="1">
    <source>
        <dbReference type="ARBA" id="ARBA00004117"/>
    </source>
</evidence>
<dbReference type="InterPro" id="IPR001624">
    <property type="entry name" value="FliE"/>
</dbReference>
<dbReference type="PRINTS" id="PR01006">
    <property type="entry name" value="FLGHOOKFLIE"/>
</dbReference>
<keyword evidence="7" id="KW-0969">Cilium</keyword>
<comment type="subcellular location">
    <subcellularLocation>
        <location evidence="1 4">Bacterial flagellum basal body</location>
    </subcellularLocation>
</comment>
<dbReference type="GO" id="GO:0071973">
    <property type="term" value="P:bacterial-type flagellum-dependent cell motility"/>
    <property type="evidence" value="ECO:0007669"/>
    <property type="project" value="InterPro"/>
</dbReference>
<keyword evidence="3 4" id="KW-0975">Bacterial flagellum</keyword>
<evidence type="ECO:0000256" key="3">
    <source>
        <dbReference type="ARBA" id="ARBA00023143"/>
    </source>
</evidence>
<dbReference type="GO" id="GO:0009425">
    <property type="term" value="C:bacterial-type flagellum basal body"/>
    <property type="evidence" value="ECO:0007669"/>
    <property type="project" value="UniProtKB-SubCell"/>
</dbReference>
<dbReference type="HAMAP" id="MF_00724">
    <property type="entry name" value="FliE"/>
    <property type="match status" value="1"/>
</dbReference>
<sequence>MIQSITGLSNPPSTTEESPSAVTRVEQSFMDMLKDTVEQVNAQQIAADQAVQEVHAGGEKNLHEAMIALEQADISVRYLVQVRNKMLEAYQEIMRMQV</sequence>
<feature type="compositionally biased region" description="Low complexity" evidence="6">
    <location>
        <begin position="11"/>
        <end position="20"/>
    </location>
</feature>
<organism evidence="7 8">
    <name type="scientific">Desulfolithobacter dissulfuricans</name>
    <dbReference type="NCBI Taxonomy" id="2795293"/>
    <lineage>
        <taxon>Bacteria</taxon>
        <taxon>Pseudomonadati</taxon>
        <taxon>Thermodesulfobacteriota</taxon>
        <taxon>Desulfobulbia</taxon>
        <taxon>Desulfobulbales</taxon>
        <taxon>Desulfobulbaceae</taxon>
        <taxon>Desulfolithobacter</taxon>
    </lineage>
</organism>
<evidence type="ECO:0000313" key="7">
    <source>
        <dbReference type="EMBL" id="BCO08552.1"/>
    </source>
</evidence>
<dbReference type="PANTHER" id="PTHR34653">
    <property type="match status" value="1"/>
</dbReference>
<keyword evidence="8" id="KW-1185">Reference proteome</keyword>
<dbReference type="AlphaFoldDB" id="A0A915U170"/>
<dbReference type="RefSeq" id="WP_267928457.1">
    <property type="nucleotide sequence ID" value="NZ_AP024233.1"/>
</dbReference>
<dbReference type="Proteomes" id="UP001063350">
    <property type="component" value="Chromosome"/>
</dbReference>
<dbReference type="KEGG" id="ddu:GF1_09280"/>
<reference evidence="7" key="1">
    <citation type="submission" date="2020-12" db="EMBL/GenBank/DDBJ databases">
        <title>Desulfobium dissulfuricans gen. nov., sp. nov., a novel mesophilic, sulfate-reducing bacterium isolated from a deep-sea hydrothermal vent.</title>
        <authorList>
            <person name="Hashimoto Y."/>
            <person name="Tame A."/>
            <person name="Sawayama S."/>
            <person name="Miyazaki J."/>
            <person name="Takai K."/>
            <person name="Nakagawa S."/>
        </authorList>
    </citation>
    <scope>NUCLEOTIDE SEQUENCE</scope>
    <source>
        <strain evidence="7">GF1</strain>
    </source>
</reference>
<dbReference type="GO" id="GO:0005198">
    <property type="term" value="F:structural molecule activity"/>
    <property type="evidence" value="ECO:0007669"/>
    <property type="project" value="UniProtKB-UniRule"/>
</dbReference>
<evidence type="ECO:0000256" key="6">
    <source>
        <dbReference type="SAM" id="MobiDB-lite"/>
    </source>
</evidence>
<keyword evidence="7" id="KW-0966">Cell projection</keyword>
<dbReference type="Pfam" id="PF02049">
    <property type="entry name" value="FliE"/>
    <property type="match status" value="1"/>
</dbReference>
<evidence type="ECO:0000256" key="2">
    <source>
        <dbReference type="ARBA" id="ARBA00009272"/>
    </source>
</evidence>